<dbReference type="Gene3D" id="3.40.50.1220">
    <property type="entry name" value="TPP-binding domain"/>
    <property type="match status" value="1"/>
</dbReference>
<dbReference type="GO" id="GO:0070403">
    <property type="term" value="F:NAD+ binding"/>
    <property type="evidence" value="ECO:0007669"/>
    <property type="project" value="InterPro"/>
</dbReference>
<dbReference type="EMBL" id="CP060789">
    <property type="protein sequence ID" value="QNP55275.1"/>
    <property type="molecule type" value="Genomic_DNA"/>
</dbReference>
<dbReference type="PANTHER" id="PTHR11085:SF10">
    <property type="entry name" value="NAD-DEPENDENT PROTEIN DEACYLASE SIRTUIN-5, MITOCHONDRIAL-RELATED"/>
    <property type="match status" value="1"/>
</dbReference>
<feature type="binding site" evidence="4">
    <location>
        <position position="216"/>
    </location>
    <ligand>
        <name>Zn(2+)</name>
        <dbReference type="ChEBI" id="CHEBI:29105"/>
    </ligand>
</feature>
<feature type="binding site" evidence="4">
    <location>
        <position position="164"/>
    </location>
    <ligand>
        <name>Zn(2+)</name>
        <dbReference type="ChEBI" id="CHEBI:29105"/>
    </ligand>
</feature>
<dbReference type="AlphaFoldDB" id="A0A7H0H409"/>
<dbReference type="InterPro" id="IPR029035">
    <property type="entry name" value="DHS-like_NAD/FAD-binding_dom"/>
</dbReference>
<dbReference type="NCBIfam" id="NF003738">
    <property type="entry name" value="PRK05333.1"/>
    <property type="match status" value="1"/>
</dbReference>
<evidence type="ECO:0000256" key="1">
    <source>
        <dbReference type="ARBA" id="ARBA00012928"/>
    </source>
</evidence>
<evidence type="ECO:0000256" key="3">
    <source>
        <dbReference type="ARBA" id="ARBA00023027"/>
    </source>
</evidence>
<dbReference type="PROSITE" id="PS50305">
    <property type="entry name" value="SIRTUIN"/>
    <property type="match status" value="1"/>
</dbReference>
<dbReference type="RefSeq" id="WP_187720411.1">
    <property type="nucleotide sequence ID" value="NZ_BAABBL010000014.1"/>
</dbReference>
<keyword evidence="3" id="KW-0520">NAD</keyword>
<evidence type="ECO:0000256" key="2">
    <source>
        <dbReference type="ARBA" id="ARBA00022679"/>
    </source>
</evidence>
<reference evidence="7 8" key="1">
    <citation type="submission" date="2020-08" db="EMBL/GenBank/DDBJ databases">
        <title>Genome sequence of Tessaracoccus defluvii JCM 17540T.</title>
        <authorList>
            <person name="Hyun D.-W."/>
            <person name="Bae J.-W."/>
        </authorList>
    </citation>
    <scope>NUCLEOTIDE SEQUENCE [LARGE SCALE GENOMIC DNA]</scope>
    <source>
        <strain evidence="7 8">JCM 17540</strain>
    </source>
</reference>
<dbReference type="Pfam" id="PF02146">
    <property type="entry name" value="SIR2"/>
    <property type="match status" value="1"/>
</dbReference>
<accession>A0A7H0H409</accession>
<dbReference type="InterPro" id="IPR050134">
    <property type="entry name" value="NAD-dep_sirtuin_deacylases"/>
</dbReference>
<dbReference type="InterPro" id="IPR026591">
    <property type="entry name" value="Sirtuin_cat_small_dom_sf"/>
</dbReference>
<keyword evidence="4" id="KW-0862">Zinc</keyword>
<evidence type="ECO:0000256" key="4">
    <source>
        <dbReference type="PROSITE-ProRule" id="PRU00236"/>
    </source>
</evidence>
<feature type="binding site" evidence="4">
    <location>
        <position position="161"/>
    </location>
    <ligand>
        <name>Zn(2+)</name>
        <dbReference type="ChEBI" id="CHEBI:29105"/>
    </ligand>
</feature>
<dbReference type="SUPFAM" id="SSF52467">
    <property type="entry name" value="DHS-like NAD/FAD-binding domain"/>
    <property type="match status" value="1"/>
</dbReference>
<keyword evidence="2" id="KW-0808">Transferase</keyword>
<keyword evidence="4" id="KW-0479">Metal-binding</keyword>
<organism evidence="7 8">
    <name type="scientific">Tessaracoccus defluvii</name>
    <dbReference type="NCBI Taxonomy" id="1285901"/>
    <lineage>
        <taxon>Bacteria</taxon>
        <taxon>Bacillati</taxon>
        <taxon>Actinomycetota</taxon>
        <taxon>Actinomycetes</taxon>
        <taxon>Propionibacteriales</taxon>
        <taxon>Propionibacteriaceae</taxon>
        <taxon>Tessaracoccus</taxon>
    </lineage>
</organism>
<dbReference type="KEGG" id="tdf:H9L22_13690"/>
<dbReference type="GO" id="GO:0017136">
    <property type="term" value="F:histone deacetylase activity, NAD-dependent"/>
    <property type="evidence" value="ECO:0007669"/>
    <property type="project" value="TreeGrafter"/>
</dbReference>
<keyword evidence="8" id="KW-1185">Reference proteome</keyword>
<dbReference type="Gene3D" id="3.30.1600.10">
    <property type="entry name" value="SIR2/SIRT2 'Small Domain"/>
    <property type="match status" value="1"/>
</dbReference>
<dbReference type="Proteomes" id="UP000516117">
    <property type="component" value="Chromosome"/>
</dbReference>
<evidence type="ECO:0000256" key="5">
    <source>
        <dbReference type="SAM" id="MobiDB-lite"/>
    </source>
</evidence>
<name>A0A7H0H409_9ACTN</name>
<proteinExistence type="predicted"/>
<sequence>MRPETADVGGWFRTAREGVTLPYGAWGPGTGDHGRISDAADLAAGLDLFRGRPTMVLTGAGMSTGSGLPDYRGPDAVPRSPMTFQEFVGSDLSRRRYWARSTVGWRFFGRARPNAAHLALAELARHTPITGIVTQNVDGLHQLAGSAPVVDLHGNLADVICLDCGARLSRADLQADLLHLNPRYAEQLINLAEDARTAPDGDAEVDRTEDFRYPACAGCGGMLKPDVVFFGENAHRSTVAAANALLDDADALLVLGTSLTVMSGLRFVRRGVREGREVVILNDGATRGDDLASLRLHGRLEEVLGAWARITAAHPPRTTEPLRAVDSARSPAREVPHGRRTGSTP</sequence>
<protein>
    <recommendedName>
        <fullName evidence="1">protein acetyllysine N-acetyltransferase</fullName>
        <ecNumber evidence="1">2.3.1.286</ecNumber>
    </recommendedName>
</protein>
<evidence type="ECO:0000259" key="6">
    <source>
        <dbReference type="PROSITE" id="PS50305"/>
    </source>
</evidence>
<dbReference type="PANTHER" id="PTHR11085">
    <property type="entry name" value="NAD-DEPENDENT PROTEIN DEACYLASE SIRTUIN-5, MITOCHONDRIAL-RELATED"/>
    <property type="match status" value="1"/>
</dbReference>
<feature type="active site" description="Proton acceptor" evidence="4">
    <location>
        <position position="153"/>
    </location>
</feature>
<gene>
    <name evidence="7" type="ORF">H9L22_13690</name>
</gene>
<evidence type="ECO:0000313" key="7">
    <source>
        <dbReference type="EMBL" id="QNP55275.1"/>
    </source>
</evidence>
<dbReference type="InterPro" id="IPR003000">
    <property type="entry name" value="Sirtuin"/>
</dbReference>
<feature type="region of interest" description="Disordered" evidence="5">
    <location>
        <begin position="315"/>
        <end position="345"/>
    </location>
</feature>
<feature type="binding site" evidence="4">
    <location>
        <position position="219"/>
    </location>
    <ligand>
        <name>Zn(2+)</name>
        <dbReference type="ChEBI" id="CHEBI:29105"/>
    </ligand>
</feature>
<feature type="domain" description="Deacetylase sirtuin-type" evidence="6">
    <location>
        <begin position="32"/>
        <end position="325"/>
    </location>
</feature>
<evidence type="ECO:0000313" key="8">
    <source>
        <dbReference type="Proteomes" id="UP000516117"/>
    </source>
</evidence>
<dbReference type="EC" id="2.3.1.286" evidence="1"/>
<dbReference type="InterPro" id="IPR026590">
    <property type="entry name" value="Ssirtuin_cat_dom"/>
</dbReference>
<dbReference type="GO" id="GO:0046872">
    <property type="term" value="F:metal ion binding"/>
    <property type="evidence" value="ECO:0007669"/>
    <property type="project" value="UniProtKB-KW"/>
</dbReference>